<reference evidence="1" key="1">
    <citation type="submission" date="2016-05" db="EMBL/GenBank/DDBJ databases">
        <authorList>
            <person name="Lavstsen T."/>
            <person name="Jespersen J.S."/>
        </authorList>
    </citation>
    <scope>NUCLEOTIDE SEQUENCE</scope>
    <source>
        <tissue evidence="1">Brain</tissue>
    </source>
</reference>
<reference evidence="1" key="2">
    <citation type="submission" date="2016-06" db="EMBL/GenBank/DDBJ databases">
        <title>The genome of a short-lived fish provides insights into sex chromosome evolution and the genetic control of aging.</title>
        <authorList>
            <person name="Reichwald K."/>
            <person name="Felder M."/>
            <person name="Petzold A."/>
            <person name="Koch P."/>
            <person name="Groth M."/>
            <person name="Platzer M."/>
        </authorList>
    </citation>
    <scope>NUCLEOTIDE SEQUENCE</scope>
    <source>
        <tissue evidence="1">Brain</tissue>
    </source>
</reference>
<protein>
    <submittedName>
        <fullName evidence="1">Si:dkey-30j22.1</fullName>
    </submittedName>
</protein>
<dbReference type="EMBL" id="HADZ01005428">
    <property type="protein sequence ID" value="SBP69369.1"/>
    <property type="molecule type" value="Transcribed_RNA"/>
</dbReference>
<feature type="non-terminal residue" evidence="1">
    <location>
        <position position="104"/>
    </location>
</feature>
<feature type="non-terminal residue" evidence="1">
    <location>
        <position position="1"/>
    </location>
</feature>
<proteinExistence type="predicted"/>
<sequence length="104" mass="11983">ILPPQLPPQQKIISPQLAPQQSILLPQPLPQQTFLVLPPQEPQPLLHLQLHQLPLQQLQQCLQHLPQDKVRLEPSLRLFFQYADVSVCTITFKTKTILFCILKL</sequence>
<evidence type="ECO:0000313" key="1">
    <source>
        <dbReference type="EMBL" id="SBP69369.1"/>
    </source>
</evidence>
<dbReference type="AlphaFoldDB" id="A0A1A8BQB1"/>
<name>A0A1A8BQB1_NOTKA</name>
<organism evidence="1">
    <name type="scientific">Nothobranchius kadleci</name>
    <name type="common">African annual killifish</name>
    <dbReference type="NCBI Taxonomy" id="1051664"/>
    <lineage>
        <taxon>Eukaryota</taxon>
        <taxon>Metazoa</taxon>
        <taxon>Chordata</taxon>
        <taxon>Craniata</taxon>
        <taxon>Vertebrata</taxon>
        <taxon>Euteleostomi</taxon>
        <taxon>Actinopterygii</taxon>
        <taxon>Neopterygii</taxon>
        <taxon>Teleostei</taxon>
        <taxon>Neoteleostei</taxon>
        <taxon>Acanthomorphata</taxon>
        <taxon>Ovalentaria</taxon>
        <taxon>Atherinomorphae</taxon>
        <taxon>Cyprinodontiformes</taxon>
        <taxon>Nothobranchiidae</taxon>
        <taxon>Nothobranchius</taxon>
    </lineage>
</organism>
<accession>A0A1A8BQB1</accession>
<gene>
    <name evidence="1" type="primary">SI:DKEY-30J22.1</name>
</gene>